<dbReference type="InterPro" id="IPR042095">
    <property type="entry name" value="SUMF_sf"/>
</dbReference>
<dbReference type="PANTHER" id="PTHR23150">
    <property type="entry name" value="SULFATASE MODIFYING FACTOR 1, 2"/>
    <property type="match status" value="1"/>
</dbReference>
<evidence type="ECO:0000259" key="2">
    <source>
        <dbReference type="PROSITE" id="PS50104"/>
    </source>
</evidence>
<dbReference type="RefSeq" id="WP_237867972.1">
    <property type="nucleotide sequence ID" value="NZ_JAKLTR010000001.1"/>
</dbReference>
<proteinExistence type="predicted"/>
<keyword evidence="4" id="KW-1185">Reference proteome</keyword>
<dbReference type="Gene3D" id="3.40.50.10140">
    <property type="entry name" value="Toll/interleukin-1 receptor homology (TIR) domain"/>
    <property type="match status" value="1"/>
</dbReference>
<dbReference type="Gene3D" id="3.90.1580.10">
    <property type="entry name" value="paralog of FGE (formylglycine-generating enzyme)"/>
    <property type="match status" value="1"/>
</dbReference>
<dbReference type="SUPFAM" id="SSF56436">
    <property type="entry name" value="C-type lectin-like"/>
    <property type="match status" value="1"/>
</dbReference>
<sequence>MFRRFKYDIAFSFVQEDIVAIEKVAEEFKKIKGFKYYLFTEKEEEGIGQNIFKITREVYPRSRFVLIFTSKNFINGFWARVEKMLMLAYIEKHVGRIIQVRLDDTPIDGLSKDIVSFKWKNDPERIARVLIKKVLKQKAIERRRRVIVGCFVLLAVAGLIISNLPVLKSVIFPIRELRPVLIAGFMRDSSAAQSSYYINQTEVTVCEYRRYCDSLKKPMPPQPWPVISSNPVVNVSWWDALAFCKARGGRLPTEREWEYAAEANLQTKYAGGNNASKVAVYNRKRLSPVATKSANAFGLFDMSGNVGEWTSSPAGSADSLKIIKGGGHRSGISTLQITSRDSLQINAFNTYTGFRIVWDQKP</sequence>
<dbReference type="Pfam" id="PF03781">
    <property type="entry name" value="FGE-sulfatase"/>
    <property type="match status" value="1"/>
</dbReference>
<evidence type="ECO:0000313" key="4">
    <source>
        <dbReference type="Proteomes" id="UP001165367"/>
    </source>
</evidence>
<organism evidence="3 4">
    <name type="scientific">Terrimonas ginsenosidimutans</name>
    <dbReference type="NCBI Taxonomy" id="2908004"/>
    <lineage>
        <taxon>Bacteria</taxon>
        <taxon>Pseudomonadati</taxon>
        <taxon>Bacteroidota</taxon>
        <taxon>Chitinophagia</taxon>
        <taxon>Chitinophagales</taxon>
        <taxon>Chitinophagaceae</taxon>
        <taxon>Terrimonas</taxon>
    </lineage>
</organism>
<dbReference type="InterPro" id="IPR000157">
    <property type="entry name" value="TIR_dom"/>
</dbReference>
<dbReference type="InterPro" id="IPR035897">
    <property type="entry name" value="Toll_tir_struct_dom_sf"/>
</dbReference>
<dbReference type="PROSITE" id="PS50104">
    <property type="entry name" value="TIR"/>
    <property type="match status" value="1"/>
</dbReference>
<evidence type="ECO:0000313" key="3">
    <source>
        <dbReference type="EMBL" id="MCG2612743.1"/>
    </source>
</evidence>
<dbReference type="EMBL" id="JAKLTR010000001">
    <property type="protein sequence ID" value="MCG2612743.1"/>
    <property type="molecule type" value="Genomic_DNA"/>
</dbReference>
<feature type="domain" description="TIR" evidence="2">
    <location>
        <begin position="5"/>
        <end position="137"/>
    </location>
</feature>
<protein>
    <submittedName>
        <fullName evidence="3">SUMF1/EgtB/PvdO family nonheme iron enzyme</fullName>
    </submittedName>
</protein>
<dbReference type="Proteomes" id="UP001165367">
    <property type="component" value="Unassembled WGS sequence"/>
</dbReference>
<gene>
    <name evidence="3" type="ORF">LZZ85_00570</name>
</gene>
<dbReference type="PANTHER" id="PTHR23150:SF19">
    <property type="entry name" value="FORMYLGLYCINE-GENERATING ENZYME"/>
    <property type="match status" value="1"/>
</dbReference>
<dbReference type="SUPFAM" id="SSF52200">
    <property type="entry name" value="Toll/Interleukin receptor TIR domain"/>
    <property type="match status" value="1"/>
</dbReference>
<accession>A0ABS9KK91</accession>
<keyword evidence="1" id="KW-1133">Transmembrane helix</keyword>
<comment type="caution">
    <text evidence="3">The sequence shown here is derived from an EMBL/GenBank/DDBJ whole genome shotgun (WGS) entry which is preliminary data.</text>
</comment>
<name>A0ABS9KK91_9BACT</name>
<feature type="transmembrane region" description="Helical" evidence="1">
    <location>
        <begin position="146"/>
        <end position="167"/>
    </location>
</feature>
<dbReference type="InterPro" id="IPR005532">
    <property type="entry name" value="SUMF_dom"/>
</dbReference>
<keyword evidence="1" id="KW-0812">Transmembrane</keyword>
<keyword evidence="1" id="KW-0472">Membrane</keyword>
<dbReference type="InterPro" id="IPR016187">
    <property type="entry name" value="CTDL_fold"/>
</dbReference>
<evidence type="ECO:0000256" key="1">
    <source>
        <dbReference type="SAM" id="Phobius"/>
    </source>
</evidence>
<reference evidence="3" key="1">
    <citation type="submission" date="2022-01" db="EMBL/GenBank/DDBJ databases">
        <authorList>
            <person name="Jo J.-H."/>
            <person name="Im W.-T."/>
        </authorList>
    </citation>
    <scope>NUCLEOTIDE SEQUENCE</scope>
    <source>
        <strain evidence="3">NA20</strain>
    </source>
</reference>
<dbReference type="InterPro" id="IPR051043">
    <property type="entry name" value="Sulfatase_Mod_Factor_Kinase"/>
</dbReference>